<keyword evidence="1" id="KW-0812">Transmembrane</keyword>
<keyword evidence="1" id="KW-0472">Membrane</keyword>
<dbReference type="EMBL" id="QGKX02000088">
    <property type="protein sequence ID" value="KAF3588463.1"/>
    <property type="molecule type" value="Genomic_DNA"/>
</dbReference>
<accession>A0A8S9S6S8</accession>
<feature type="transmembrane region" description="Helical" evidence="1">
    <location>
        <begin position="38"/>
        <end position="57"/>
    </location>
</feature>
<dbReference type="Proteomes" id="UP000712600">
    <property type="component" value="Unassembled WGS sequence"/>
</dbReference>
<evidence type="ECO:0000256" key="1">
    <source>
        <dbReference type="SAM" id="Phobius"/>
    </source>
</evidence>
<gene>
    <name evidence="2" type="ORF">F2Q69_00026951</name>
</gene>
<protein>
    <submittedName>
        <fullName evidence="2">Uncharacterized protein</fullName>
    </submittedName>
</protein>
<keyword evidence="1" id="KW-1133">Transmembrane helix</keyword>
<comment type="caution">
    <text evidence="2">The sequence shown here is derived from an EMBL/GenBank/DDBJ whole genome shotgun (WGS) entry which is preliminary data.</text>
</comment>
<organism evidence="2 3">
    <name type="scientific">Brassica cretica</name>
    <name type="common">Mustard</name>
    <dbReference type="NCBI Taxonomy" id="69181"/>
    <lineage>
        <taxon>Eukaryota</taxon>
        <taxon>Viridiplantae</taxon>
        <taxon>Streptophyta</taxon>
        <taxon>Embryophyta</taxon>
        <taxon>Tracheophyta</taxon>
        <taxon>Spermatophyta</taxon>
        <taxon>Magnoliopsida</taxon>
        <taxon>eudicotyledons</taxon>
        <taxon>Gunneridae</taxon>
        <taxon>Pentapetalae</taxon>
        <taxon>rosids</taxon>
        <taxon>malvids</taxon>
        <taxon>Brassicales</taxon>
        <taxon>Brassicaceae</taxon>
        <taxon>Brassiceae</taxon>
        <taxon>Brassica</taxon>
    </lineage>
</organism>
<sequence>MFLPSNPTTSPYGSSAGPGPSLAVYTTNLRSSFPWRHVLLLLLLLVPLSGIHLYGLVFPRSEHASKITPLHTVLLSQPPVSLSLSFWYDFGKALPKEFRAIICARDSLFIEKLSPNCPGETGTSS</sequence>
<proteinExistence type="predicted"/>
<name>A0A8S9S6S8_BRACR</name>
<evidence type="ECO:0000313" key="2">
    <source>
        <dbReference type="EMBL" id="KAF3588463.1"/>
    </source>
</evidence>
<dbReference type="AlphaFoldDB" id="A0A8S9S6S8"/>
<evidence type="ECO:0000313" key="3">
    <source>
        <dbReference type="Proteomes" id="UP000712600"/>
    </source>
</evidence>
<reference evidence="2" key="1">
    <citation type="submission" date="2019-12" db="EMBL/GenBank/DDBJ databases">
        <title>Genome sequencing and annotation of Brassica cretica.</title>
        <authorList>
            <person name="Studholme D.J."/>
            <person name="Sarris P."/>
        </authorList>
    </citation>
    <scope>NUCLEOTIDE SEQUENCE</scope>
    <source>
        <strain evidence="2">PFS-109/04</strain>
        <tissue evidence="2">Leaf</tissue>
    </source>
</reference>